<keyword evidence="3" id="KW-1185">Reference proteome</keyword>
<dbReference type="OrthoDB" id="167016at2"/>
<proteinExistence type="predicted"/>
<dbReference type="AlphaFoldDB" id="A0A0P6XUP4"/>
<evidence type="ECO:0000256" key="1">
    <source>
        <dbReference type="SAM" id="Phobius"/>
    </source>
</evidence>
<organism evidence="2 3">
    <name type="scientific">Bellilinea caldifistulae</name>
    <dbReference type="NCBI Taxonomy" id="360411"/>
    <lineage>
        <taxon>Bacteria</taxon>
        <taxon>Bacillati</taxon>
        <taxon>Chloroflexota</taxon>
        <taxon>Anaerolineae</taxon>
        <taxon>Anaerolineales</taxon>
        <taxon>Anaerolineaceae</taxon>
        <taxon>Bellilinea</taxon>
    </lineage>
</organism>
<sequence length="233" mass="25475">MEEVLRFLKTYEPWIYLLLAGTGLFAVRRMLAALQELRTAVFGLEKESAQRRFRSSLSVFIFVLLLGVSEFVLTAIVFPDFPNVQAMATPTADLLSTPTATLPPIPVETPQLEEIGIPTLSVTDQDGCIPGVIEWTFPKAGETLKGVVTLRGTVSVPNLGFYKYEYSEQASNLWVTIAAGDRVIVDQPLGGEGSGQWDTSTLTPGDYRLRLVVTDNVNNVFPACVIPVRIAAP</sequence>
<gene>
    <name evidence="2" type="ORF">AC812_04090</name>
</gene>
<evidence type="ECO:0000313" key="3">
    <source>
        <dbReference type="Proteomes" id="UP000050514"/>
    </source>
</evidence>
<keyword evidence="1" id="KW-1133">Transmembrane helix</keyword>
<dbReference type="RefSeq" id="WP_061914647.1">
    <property type="nucleotide sequence ID" value="NZ_DF967971.1"/>
</dbReference>
<accession>A0A0P6XUP4</accession>
<dbReference type="EMBL" id="LGHJ01000010">
    <property type="protein sequence ID" value="KPL77158.1"/>
    <property type="molecule type" value="Genomic_DNA"/>
</dbReference>
<dbReference type="Proteomes" id="UP000050514">
    <property type="component" value="Unassembled WGS sequence"/>
</dbReference>
<name>A0A0P6XUP4_9CHLR</name>
<keyword evidence="1" id="KW-0472">Membrane</keyword>
<keyword evidence="1" id="KW-0812">Transmembrane</keyword>
<evidence type="ECO:0000313" key="2">
    <source>
        <dbReference type="EMBL" id="KPL77158.1"/>
    </source>
</evidence>
<protein>
    <submittedName>
        <fullName evidence="2">Uncharacterized protein</fullName>
    </submittedName>
</protein>
<feature type="transmembrane region" description="Helical" evidence="1">
    <location>
        <begin position="14"/>
        <end position="34"/>
    </location>
</feature>
<reference evidence="2 3" key="1">
    <citation type="submission" date="2015-07" db="EMBL/GenBank/DDBJ databases">
        <title>Draft genome of Bellilinea caldifistulae DSM 17877.</title>
        <authorList>
            <person name="Hemp J."/>
            <person name="Ward L.M."/>
            <person name="Pace L.A."/>
            <person name="Fischer W.W."/>
        </authorList>
    </citation>
    <scope>NUCLEOTIDE SEQUENCE [LARGE SCALE GENOMIC DNA]</scope>
    <source>
        <strain evidence="2 3">GOMI-1</strain>
    </source>
</reference>
<comment type="caution">
    <text evidence="2">The sequence shown here is derived from an EMBL/GenBank/DDBJ whole genome shotgun (WGS) entry which is preliminary data.</text>
</comment>
<feature type="transmembrane region" description="Helical" evidence="1">
    <location>
        <begin position="55"/>
        <end position="78"/>
    </location>
</feature>